<dbReference type="Pfam" id="PF03572">
    <property type="entry name" value="Peptidase_S41"/>
    <property type="match status" value="1"/>
</dbReference>
<dbReference type="Gene3D" id="2.30.42.10">
    <property type="match status" value="1"/>
</dbReference>
<dbReference type="GO" id="GO:0030288">
    <property type="term" value="C:outer membrane-bounded periplasmic space"/>
    <property type="evidence" value="ECO:0007669"/>
    <property type="project" value="TreeGrafter"/>
</dbReference>
<dbReference type="GO" id="GO:0007165">
    <property type="term" value="P:signal transduction"/>
    <property type="evidence" value="ECO:0007669"/>
    <property type="project" value="TreeGrafter"/>
</dbReference>
<name>A0A5P2H178_9BURK</name>
<dbReference type="CDD" id="cd06782">
    <property type="entry name" value="cpPDZ_CPP-like"/>
    <property type="match status" value="1"/>
</dbReference>
<comment type="similarity">
    <text evidence="1">Belongs to the peptidase S41A family.</text>
</comment>
<protein>
    <submittedName>
        <fullName evidence="8">PDZ domain-containing protein</fullName>
    </submittedName>
</protein>
<dbReference type="Pfam" id="PF17820">
    <property type="entry name" value="PDZ_6"/>
    <property type="match status" value="1"/>
</dbReference>
<dbReference type="InterPro" id="IPR036034">
    <property type="entry name" value="PDZ_sf"/>
</dbReference>
<dbReference type="RefSeq" id="WP_150371676.1">
    <property type="nucleotide sequence ID" value="NZ_CP044065.1"/>
</dbReference>
<dbReference type="GO" id="GO:0006508">
    <property type="term" value="P:proteolysis"/>
    <property type="evidence" value="ECO:0007669"/>
    <property type="project" value="UniProtKB-KW"/>
</dbReference>
<dbReference type="Gene3D" id="3.90.226.10">
    <property type="entry name" value="2-enoyl-CoA Hydratase, Chain A, domain 1"/>
    <property type="match status" value="1"/>
</dbReference>
<dbReference type="SUPFAM" id="SSF52096">
    <property type="entry name" value="ClpP/crotonase"/>
    <property type="match status" value="1"/>
</dbReference>
<feature type="domain" description="PDZ" evidence="6">
    <location>
        <begin position="99"/>
        <end position="169"/>
    </location>
</feature>
<feature type="domain" description="Tail specific protease" evidence="7">
    <location>
        <begin position="171"/>
        <end position="374"/>
    </location>
</feature>
<evidence type="ECO:0000256" key="1">
    <source>
        <dbReference type="ARBA" id="ARBA00009179"/>
    </source>
</evidence>
<evidence type="ECO:0000256" key="4">
    <source>
        <dbReference type="ARBA" id="ARBA00022825"/>
    </source>
</evidence>
<keyword evidence="5" id="KW-0732">Signal</keyword>
<organism evidence="8 9">
    <name type="scientific">Cupriavidus pauculus</name>
    <dbReference type="NCBI Taxonomy" id="82633"/>
    <lineage>
        <taxon>Bacteria</taxon>
        <taxon>Pseudomonadati</taxon>
        <taxon>Pseudomonadota</taxon>
        <taxon>Betaproteobacteria</taxon>
        <taxon>Burkholderiales</taxon>
        <taxon>Burkholderiaceae</taxon>
        <taxon>Cupriavidus</taxon>
    </lineage>
</organism>
<dbReference type="PANTHER" id="PTHR32060">
    <property type="entry name" value="TAIL-SPECIFIC PROTEASE"/>
    <property type="match status" value="1"/>
</dbReference>
<proteinExistence type="inferred from homology"/>
<feature type="signal peptide" evidence="5">
    <location>
        <begin position="1"/>
        <end position="26"/>
    </location>
</feature>
<dbReference type="CDD" id="cd07560">
    <property type="entry name" value="Peptidase_S41_CPP"/>
    <property type="match status" value="1"/>
</dbReference>
<dbReference type="InterPro" id="IPR001478">
    <property type="entry name" value="PDZ"/>
</dbReference>
<keyword evidence="4" id="KW-0720">Serine protease</keyword>
<evidence type="ECO:0000259" key="6">
    <source>
        <dbReference type="SMART" id="SM00228"/>
    </source>
</evidence>
<evidence type="ECO:0000259" key="7">
    <source>
        <dbReference type="SMART" id="SM00245"/>
    </source>
</evidence>
<dbReference type="InterPro" id="IPR041489">
    <property type="entry name" value="PDZ_6"/>
</dbReference>
<evidence type="ECO:0000313" key="9">
    <source>
        <dbReference type="Proteomes" id="UP000322822"/>
    </source>
</evidence>
<dbReference type="SMART" id="SM00228">
    <property type="entry name" value="PDZ"/>
    <property type="match status" value="1"/>
</dbReference>
<evidence type="ECO:0000313" key="8">
    <source>
        <dbReference type="EMBL" id="QET01611.1"/>
    </source>
</evidence>
<reference evidence="8 9" key="1">
    <citation type="submission" date="2019-09" db="EMBL/GenBank/DDBJ databases">
        <title>FDA dAtabase for Regulatory Grade micrObial Sequences (FDA-ARGOS): Supporting development and validation of Infectious Disease Dx tests.</title>
        <authorList>
            <person name="Sciortino C."/>
            <person name="Tallon L."/>
            <person name="Sadzewicz L."/>
            <person name="Vavikolanu K."/>
            <person name="Mehta A."/>
            <person name="Aluvathingal J."/>
            <person name="Nadendla S."/>
            <person name="Nandy P."/>
            <person name="Geyer C."/>
            <person name="Yan Y."/>
            <person name="Sichtig H."/>
        </authorList>
    </citation>
    <scope>NUCLEOTIDE SEQUENCE [LARGE SCALE GENOMIC DNA]</scope>
    <source>
        <strain evidence="8 9">FDAARGOS_664</strain>
    </source>
</reference>
<dbReference type="OrthoDB" id="9812068at2"/>
<accession>A0A5P2H178</accession>
<dbReference type="GO" id="GO:0004175">
    <property type="term" value="F:endopeptidase activity"/>
    <property type="evidence" value="ECO:0007669"/>
    <property type="project" value="TreeGrafter"/>
</dbReference>
<sequence>MTRRRLIASAAPVAFAFALAPVAAIAQIQTQAGPLPPETLRAFVDTVGTLGRSYVKPVSAEELLQAAIRGMVREIDPEGGDVLIPSEMEATPSATNTIGGVGLEMVARDGVVMVVAPLPGSPAQAAGIHPKDVLVSIDSVAVGTRTAWAVKALRGPLGSTVEVGIRSIGVEGVRTLRIERGRIQPRSAEVSIAGDDVAVLRVPAFSGNTTATIATALSAQWQRRPFRAMVIDLRHNAGGLLEASVGVASLFLPPNAMVAETEGRLASVNNVYLADVTRYGGTGPIPDLPAAFREMPIVVLVDEGTASGAEILASALRDNRRARIVGHTTFGRASIQTIQRVGPDLAIRFTAAQWYPPSRRNVDKVGVSPDVVTRGKDEKSEMDAAVAEARRMLVAK</sequence>
<dbReference type="Gene3D" id="3.30.750.44">
    <property type="match status" value="1"/>
</dbReference>
<dbReference type="GO" id="GO:0008236">
    <property type="term" value="F:serine-type peptidase activity"/>
    <property type="evidence" value="ECO:0007669"/>
    <property type="project" value="UniProtKB-KW"/>
</dbReference>
<dbReference type="SUPFAM" id="SSF50156">
    <property type="entry name" value="PDZ domain-like"/>
    <property type="match status" value="1"/>
</dbReference>
<feature type="chain" id="PRO_5024913678" evidence="5">
    <location>
        <begin position="27"/>
        <end position="396"/>
    </location>
</feature>
<dbReference type="Proteomes" id="UP000322822">
    <property type="component" value="Chromosome 1"/>
</dbReference>
<dbReference type="InterPro" id="IPR004447">
    <property type="entry name" value="Peptidase_S41A"/>
</dbReference>
<dbReference type="EMBL" id="CP044065">
    <property type="protein sequence ID" value="QET01611.1"/>
    <property type="molecule type" value="Genomic_DNA"/>
</dbReference>
<evidence type="ECO:0000256" key="5">
    <source>
        <dbReference type="SAM" id="SignalP"/>
    </source>
</evidence>
<evidence type="ECO:0000256" key="3">
    <source>
        <dbReference type="ARBA" id="ARBA00022801"/>
    </source>
</evidence>
<dbReference type="AlphaFoldDB" id="A0A5P2H178"/>
<evidence type="ECO:0000256" key="2">
    <source>
        <dbReference type="ARBA" id="ARBA00022670"/>
    </source>
</evidence>
<dbReference type="PANTHER" id="PTHR32060:SF30">
    <property type="entry name" value="CARBOXY-TERMINAL PROCESSING PROTEASE CTPA"/>
    <property type="match status" value="1"/>
</dbReference>
<dbReference type="SMART" id="SM00245">
    <property type="entry name" value="TSPc"/>
    <property type="match status" value="1"/>
</dbReference>
<keyword evidence="3" id="KW-0378">Hydrolase</keyword>
<keyword evidence="2" id="KW-0645">Protease</keyword>
<dbReference type="InterPro" id="IPR005151">
    <property type="entry name" value="Tail-specific_protease"/>
</dbReference>
<dbReference type="InterPro" id="IPR029045">
    <property type="entry name" value="ClpP/crotonase-like_dom_sf"/>
</dbReference>
<gene>
    <name evidence="8" type="ORF">FOB72_05865</name>
</gene>